<keyword evidence="10" id="KW-1185">Reference proteome</keyword>
<evidence type="ECO:0000313" key="9">
    <source>
        <dbReference type="EMBL" id="CFX63328.1"/>
    </source>
</evidence>
<dbReference type="Gene3D" id="3.30.1490.110">
    <property type="match status" value="1"/>
</dbReference>
<dbReference type="InterPro" id="IPR018181">
    <property type="entry name" value="Heat_shock_70_CS"/>
</dbReference>
<comment type="subcellular location">
    <subcellularLocation>
        <location evidence="7">Cell membrane</location>
        <topology evidence="7">Peripheral membrane protein</topology>
        <orientation evidence="7">Cytoplasmic side</orientation>
    </subcellularLocation>
    <text evidence="7">Localizes to the Z ring in an FtsZ-dependent manner. Targeted to the membrane through a conserved C-terminal amphipathic helix.</text>
</comment>
<evidence type="ECO:0000256" key="7">
    <source>
        <dbReference type="HAMAP-Rule" id="MF_02033"/>
    </source>
</evidence>
<gene>
    <name evidence="7" type="primary">ftsA</name>
    <name evidence="9" type="ORF">1551</name>
</gene>
<evidence type="ECO:0000259" key="8">
    <source>
        <dbReference type="SMART" id="SM00842"/>
    </source>
</evidence>
<dbReference type="Pfam" id="PF14450">
    <property type="entry name" value="FtsA"/>
    <property type="match status" value="1"/>
</dbReference>
<dbReference type="AlphaFoldDB" id="A0A0E4GAP8"/>
<dbReference type="Proteomes" id="UP000045545">
    <property type="component" value="Unassembled WGS sequence"/>
</dbReference>
<dbReference type="RefSeq" id="WP_242847508.1">
    <property type="nucleotide sequence ID" value="NZ_CGIH01000027.1"/>
</dbReference>
<dbReference type="InterPro" id="IPR003494">
    <property type="entry name" value="SHS2_FtsA"/>
</dbReference>
<keyword evidence="3 7" id="KW-0132">Cell division</keyword>
<dbReference type="Pfam" id="PF02491">
    <property type="entry name" value="SHS2_FTSA"/>
    <property type="match status" value="1"/>
</dbReference>
<dbReference type="SMART" id="SM00842">
    <property type="entry name" value="FtsA"/>
    <property type="match status" value="1"/>
</dbReference>
<comment type="function">
    <text evidence="7">Cell division protein that is involved in the assembly of the Z ring. May serve as a membrane anchor for the Z ring.</text>
</comment>
<dbReference type="PANTHER" id="PTHR32432">
    <property type="entry name" value="CELL DIVISION PROTEIN FTSA-RELATED"/>
    <property type="match status" value="1"/>
</dbReference>
<evidence type="ECO:0000313" key="10">
    <source>
        <dbReference type="Proteomes" id="UP000045545"/>
    </source>
</evidence>
<dbReference type="GO" id="GO:0032153">
    <property type="term" value="C:cell division site"/>
    <property type="evidence" value="ECO:0007669"/>
    <property type="project" value="UniProtKB-UniRule"/>
</dbReference>
<evidence type="ECO:0000256" key="6">
    <source>
        <dbReference type="ARBA" id="ARBA00023306"/>
    </source>
</evidence>
<dbReference type="InterPro" id="IPR043129">
    <property type="entry name" value="ATPase_NBD"/>
</dbReference>
<protein>
    <recommendedName>
        <fullName evidence="7">Cell division protein FtsA</fullName>
    </recommendedName>
</protein>
<dbReference type="GO" id="GO:0043093">
    <property type="term" value="P:FtsZ-dependent cytokinesis"/>
    <property type="evidence" value="ECO:0007669"/>
    <property type="project" value="UniProtKB-UniRule"/>
</dbReference>
<feature type="domain" description="SHS2" evidence="8">
    <location>
        <begin position="1"/>
        <end position="184"/>
    </location>
</feature>
<dbReference type="SUPFAM" id="SSF53067">
    <property type="entry name" value="Actin-like ATPase domain"/>
    <property type="match status" value="2"/>
</dbReference>
<comment type="similarity">
    <text evidence="1">Belongs to the heat shock protein 70 family.</text>
</comment>
<evidence type="ECO:0000256" key="1">
    <source>
        <dbReference type="ARBA" id="ARBA00007381"/>
    </source>
</evidence>
<organism evidence="9 10">
    <name type="scientific">Syntrophomonas zehnderi OL-4</name>
    <dbReference type="NCBI Taxonomy" id="690567"/>
    <lineage>
        <taxon>Bacteria</taxon>
        <taxon>Bacillati</taxon>
        <taxon>Bacillota</taxon>
        <taxon>Clostridia</taxon>
        <taxon>Eubacteriales</taxon>
        <taxon>Syntrophomonadaceae</taxon>
        <taxon>Syntrophomonas</taxon>
    </lineage>
</organism>
<dbReference type="EMBL" id="CGIH01000027">
    <property type="protein sequence ID" value="CFX63328.1"/>
    <property type="molecule type" value="Genomic_DNA"/>
</dbReference>
<keyword evidence="4" id="KW-0346">Stress response</keyword>
<name>A0A0E4GAP8_9FIRM</name>
<dbReference type="PIRSF" id="PIRSF003101">
    <property type="entry name" value="FtsA"/>
    <property type="match status" value="1"/>
</dbReference>
<dbReference type="InterPro" id="IPR050696">
    <property type="entry name" value="FtsA/MreB"/>
</dbReference>
<dbReference type="GO" id="GO:0009898">
    <property type="term" value="C:cytoplasmic side of plasma membrane"/>
    <property type="evidence" value="ECO:0007669"/>
    <property type="project" value="UniProtKB-UniRule"/>
</dbReference>
<evidence type="ECO:0000256" key="2">
    <source>
        <dbReference type="ARBA" id="ARBA00022475"/>
    </source>
</evidence>
<keyword evidence="6 7" id="KW-0131">Cell cycle</keyword>
<accession>A0A0E4GAP8</accession>
<evidence type="ECO:0000256" key="5">
    <source>
        <dbReference type="ARBA" id="ARBA00023136"/>
    </source>
</evidence>
<keyword evidence="5 7" id="KW-0472">Membrane</keyword>
<reference evidence="9 10" key="1">
    <citation type="submission" date="2015-03" db="EMBL/GenBank/DDBJ databases">
        <authorList>
            <person name="Murphy D."/>
        </authorList>
    </citation>
    <scope>NUCLEOTIDE SEQUENCE [LARGE SCALE GENOMIC DNA]</scope>
    <source>
        <strain evidence="9 10">OL-4</strain>
    </source>
</reference>
<comment type="similarity">
    <text evidence="7">Belongs to the FtsA/MreB family.</text>
</comment>
<dbReference type="NCBIfam" id="TIGR01174">
    <property type="entry name" value="ftsA"/>
    <property type="match status" value="1"/>
</dbReference>
<dbReference type="InterPro" id="IPR020823">
    <property type="entry name" value="Cell_div_FtsA"/>
</dbReference>
<dbReference type="Gene3D" id="3.30.420.40">
    <property type="match status" value="2"/>
</dbReference>
<sequence>MGSSSIKAALGEVISPGNVNILGLSQVVSVGLRKGNIVDIENTARSIDQCLNELERLTGIEIASALSGFSGISLTAVHNHAVIAVGNPNDEITEEDKQRVLQSARNIALPPDKIIVQVIERQYIVDGYDGVKDPVGMMGSRLEAEVVIIIAAAAAVQNLQRCSNRINLQLERLVYSPLLMAESVLMPAEKEMGVALVDMGGGTTEISLFEQGSLSSTAVLPIGGEYITRDLAIVLRTSIEEASRIKEEAGVASTTLARSDITVNVRNIQGNELKQVSQHVIAEIVGARVLEMVEMIQAELNQNTCIDNLPGGLVISGGGAQLTGIAEMMESYLNIPVRLGVPDNIKGLQREYNQPQNSVVLGCICYGANLIDLAATDNYQGMSNILARINYWLKDLFG</sequence>
<evidence type="ECO:0000256" key="4">
    <source>
        <dbReference type="ARBA" id="ARBA00023016"/>
    </source>
</evidence>
<keyword evidence="2 7" id="KW-1003">Cell membrane</keyword>
<dbReference type="HAMAP" id="MF_02033">
    <property type="entry name" value="FtsA"/>
    <property type="match status" value="1"/>
</dbReference>
<comment type="subunit">
    <text evidence="7">Self-interacts. Interacts with FtsZ.</text>
</comment>
<dbReference type="CDD" id="cd24048">
    <property type="entry name" value="ASKHA_NBD_FtsA"/>
    <property type="match status" value="1"/>
</dbReference>
<proteinExistence type="inferred from homology"/>
<dbReference type="PANTHER" id="PTHR32432:SF4">
    <property type="entry name" value="CELL DIVISION PROTEIN FTSA"/>
    <property type="match status" value="1"/>
</dbReference>
<dbReference type="STRING" id="690567.1551"/>
<evidence type="ECO:0000256" key="3">
    <source>
        <dbReference type="ARBA" id="ARBA00022618"/>
    </source>
</evidence>
<dbReference type="PROSITE" id="PS00329">
    <property type="entry name" value="HSP70_2"/>
    <property type="match status" value="1"/>
</dbReference>